<reference evidence="1 2" key="1">
    <citation type="journal article" date="2023" name="bioRxiv">
        <title>High-quality genome assemblies of four members of thePodospora anserinaspecies complex.</title>
        <authorList>
            <person name="Ament-Velasquez S.L."/>
            <person name="Vogan A.A."/>
            <person name="Wallerman O."/>
            <person name="Hartmann F."/>
            <person name="Gautier V."/>
            <person name="Silar P."/>
            <person name="Giraud T."/>
            <person name="Johannesson H."/>
        </authorList>
    </citation>
    <scope>NUCLEOTIDE SEQUENCE [LARGE SCALE GENOMIC DNA]</scope>
    <source>
        <strain evidence="1 2">CBS 112042</strain>
    </source>
</reference>
<name>A0ABR0FFU4_9PEZI</name>
<keyword evidence="2" id="KW-1185">Reference proteome</keyword>
<evidence type="ECO:0000313" key="1">
    <source>
        <dbReference type="EMBL" id="KAK4642843.1"/>
    </source>
</evidence>
<evidence type="ECO:0000313" key="2">
    <source>
        <dbReference type="Proteomes" id="UP001322138"/>
    </source>
</evidence>
<dbReference type="RefSeq" id="XP_062731819.1">
    <property type="nucleotide sequence ID" value="XM_062878394.1"/>
</dbReference>
<dbReference type="EMBL" id="JAFFGZ010000006">
    <property type="protein sequence ID" value="KAK4642843.1"/>
    <property type="molecule type" value="Genomic_DNA"/>
</dbReference>
<dbReference type="Proteomes" id="UP001322138">
    <property type="component" value="Unassembled WGS sequence"/>
</dbReference>
<gene>
    <name evidence="1" type="ORF">QC761_401107</name>
</gene>
<organism evidence="1 2">
    <name type="scientific">Podospora bellae-mahoneyi</name>
    <dbReference type="NCBI Taxonomy" id="2093777"/>
    <lineage>
        <taxon>Eukaryota</taxon>
        <taxon>Fungi</taxon>
        <taxon>Dikarya</taxon>
        <taxon>Ascomycota</taxon>
        <taxon>Pezizomycotina</taxon>
        <taxon>Sordariomycetes</taxon>
        <taxon>Sordariomycetidae</taxon>
        <taxon>Sordariales</taxon>
        <taxon>Podosporaceae</taxon>
        <taxon>Podospora</taxon>
    </lineage>
</organism>
<protein>
    <submittedName>
        <fullName evidence="1">Uncharacterized protein</fullName>
    </submittedName>
</protein>
<proteinExistence type="predicted"/>
<dbReference type="GeneID" id="87897876"/>
<comment type="caution">
    <text evidence="1">The sequence shown here is derived from an EMBL/GenBank/DDBJ whole genome shotgun (WGS) entry which is preliminary data.</text>
</comment>
<sequence length="55" mass="5934">MKFPTMVMAAPRAPPPSGAGIPLAKRFNHTPKPSKTNLCSEANPQYRTIEPSQGL</sequence>
<accession>A0ABR0FFU4</accession>